<organism evidence="9 11">
    <name type="scientific">Schizosaccharomyces japonicus (strain yFS275 / FY16936)</name>
    <name type="common">Fission yeast</name>
    <dbReference type="NCBI Taxonomy" id="402676"/>
    <lineage>
        <taxon>Eukaryota</taxon>
        <taxon>Fungi</taxon>
        <taxon>Dikarya</taxon>
        <taxon>Ascomycota</taxon>
        <taxon>Taphrinomycotina</taxon>
        <taxon>Schizosaccharomycetes</taxon>
        <taxon>Schizosaccharomycetales</taxon>
        <taxon>Schizosaccharomycetaceae</taxon>
        <taxon>Schizosaccharomyces</taxon>
    </lineage>
</organism>
<evidence type="ECO:0000256" key="5">
    <source>
        <dbReference type="ARBA" id="ARBA00023242"/>
    </source>
</evidence>
<dbReference type="VEuPathDB" id="FungiDB:SJAG_02506"/>
<sequence length="308" mass="34234">MNSEPNVTIKNIGKNSVEFVLSNTDLSLANSLRRVVLGEIPTVAIDLVEISVNTSVMPDEFLAHRLGMIPLNSNNIDEPPPVGLEYTRNCDCDQYCNKCSVELSLNAKCTGDGTMEVYARDLVVDSNSTLGQPVLADARSHGPLILKLRKEQEVSLRCIAKKGIAKEHAKWSPTAAVSFEYDPWNKLKHTDYWFETDADEEWPKSKNADWEEPPREGETFDYNAQPRKFYMEVEGVGSIPPNQIILQGIRVLQEKLAVLVRDLDEEQRPGGAMDMATGNMSPANQADNTWSPYNEGGEGDVWGQDGGF</sequence>
<keyword evidence="11" id="KW-1185">Reference proteome</keyword>
<dbReference type="GO" id="GO:0000785">
    <property type="term" value="C:chromatin"/>
    <property type="evidence" value="ECO:0007669"/>
    <property type="project" value="EnsemblFungi"/>
</dbReference>
<dbReference type="GO" id="GO:0005665">
    <property type="term" value="C:RNA polymerase II, core complex"/>
    <property type="evidence" value="ECO:0000318"/>
    <property type="project" value="GO_Central"/>
</dbReference>
<keyword evidence="4" id="KW-0804">Transcription</keyword>
<dbReference type="GO" id="GO:0006366">
    <property type="term" value="P:transcription by RNA polymerase II"/>
    <property type="evidence" value="ECO:0000318"/>
    <property type="project" value="GO_Central"/>
</dbReference>
<gene>
    <name evidence="10" type="primary">rpb3</name>
    <name evidence="9" type="ORF">SJAG_02506</name>
</gene>
<dbReference type="GO" id="GO:0046983">
    <property type="term" value="F:protein dimerization activity"/>
    <property type="evidence" value="ECO:0007669"/>
    <property type="project" value="InterPro"/>
</dbReference>
<dbReference type="SUPFAM" id="SSF56553">
    <property type="entry name" value="Insert subdomain of RNA polymerase alpha subunit"/>
    <property type="match status" value="1"/>
</dbReference>
<comment type="subcellular location">
    <subcellularLocation>
        <location evidence="1">Nucleus</location>
    </subcellularLocation>
</comment>
<evidence type="ECO:0000256" key="6">
    <source>
        <dbReference type="ARBA" id="ARBA00025804"/>
    </source>
</evidence>
<dbReference type="SMART" id="SM00662">
    <property type="entry name" value="RPOLD"/>
    <property type="match status" value="1"/>
</dbReference>
<dbReference type="PROSITE" id="PS00446">
    <property type="entry name" value="RNA_POL_D_30KD"/>
    <property type="match status" value="1"/>
</dbReference>
<accession>B6K2N9</accession>
<dbReference type="GO" id="GO:0003899">
    <property type="term" value="F:DNA-directed RNA polymerase activity"/>
    <property type="evidence" value="ECO:0007669"/>
    <property type="project" value="InterPro"/>
</dbReference>
<keyword evidence="5" id="KW-0539">Nucleus</keyword>
<dbReference type="CDD" id="cd07031">
    <property type="entry name" value="RNAP_II_RPB3"/>
    <property type="match status" value="1"/>
</dbReference>
<evidence type="ECO:0000313" key="11">
    <source>
        <dbReference type="Proteomes" id="UP000001744"/>
    </source>
</evidence>
<evidence type="ECO:0000256" key="7">
    <source>
        <dbReference type="ARBA" id="ARBA00072506"/>
    </source>
</evidence>
<dbReference type="InterPro" id="IPR001514">
    <property type="entry name" value="DNA-dir_RNA_pol_30-40kDasu_CS"/>
</dbReference>
<dbReference type="HOGENOM" id="CLU_038421_1_1_1"/>
<dbReference type="InterPro" id="IPR036603">
    <property type="entry name" value="RBP11-like"/>
</dbReference>
<dbReference type="OMA" id="FYFEVES"/>
<dbReference type="EMBL" id="KE651166">
    <property type="protein sequence ID" value="EEB07420.1"/>
    <property type="molecule type" value="Genomic_DNA"/>
</dbReference>
<dbReference type="AlphaFoldDB" id="B6K2N9"/>
<dbReference type="HAMAP" id="MF_00320">
    <property type="entry name" value="RNApol_arch_Rpo3"/>
    <property type="match status" value="1"/>
</dbReference>
<dbReference type="GeneID" id="7051133"/>
<protein>
    <recommendedName>
        <fullName evidence="7">DNA-directed RNA polymerase II subunit RPB3</fullName>
    </recommendedName>
</protein>
<dbReference type="InterPro" id="IPR036643">
    <property type="entry name" value="RNApol_insert_sf"/>
</dbReference>
<dbReference type="Gene3D" id="3.30.1360.10">
    <property type="entry name" value="RNA polymerase, RBP11-like subunit"/>
    <property type="match status" value="1"/>
</dbReference>
<evidence type="ECO:0000256" key="4">
    <source>
        <dbReference type="ARBA" id="ARBA00023163"/>
    </source>
</evidence>
<evidence type="ECO:0000313" key="9">
    <source>
        <dbReference type="EMBL" id="EEB07420.1"/>
    </source>
</evidence>
<dbReference type="PANTHER" id="PTHR11800">
    <property type="entry name" value="DNA-DIRECTED RNA POLYMERASE"/>
    <property type="match status" value="1"/>
</dbReference>
<proteinExistence type="inferred from homology"/>
<dbReference type="RefSeq" id="XP_002173713.1">
    <property type="nucleotide sequence ID" value="XM_002173677.2"/>
</dbReference>
<evidence type="ECO:0000259" key="8">
    <source>
        <dbReference type="SMART" id="SM00662"/>
    </source>
</evidence>
<dbReference type="Proteomes" id="UP000001744">
    <property type="component" value="Unassembled WGS sequence"/>
</dbReference>
<dbReference type="InterPro" id="IPR011262">
    <property type="entry name" value="DNA-dir_RNA_pol_insert"/>
</dbReference>
<evidence type="ECO:0000256" key="1">
    <source>
        <dbReference type="ARBA" id="ARBA00004123"/>
    </source>
</evidence>
<dbReference type="NCBIfam" id="NF001988">
    <property type="entry name" value="PRK00783.1"/>
    <property type="match status" value="1"/>
</dbReference>
<dbReference type="eggNOG" id="KOG1522">
    <property type="taxonomic scope" value="Eukaryota"/>
</dbReference>
<dbReference type="FunFam" id="2.170.120.12:FF:000002">
    <property type="entry name" value="DNA-directed RNA polymerase II subunit RPB3"/>
    <property type="match status" value="1"/>
</dbReference>
<dbReference type="Gene3D" id="2.170.120.12">
    <property type="entry name" value="DNA-directed RNA polymerase, insert domain"/>
    <property type="match status" value="1"/>
</dbReference>
<comment type="subunit">
    <text evidence="2">Component of the RNA polymerase II (Pol II) complex consisting of 12 subunits.</text>
</comment>
<feature type="domain" description="DNA-directed RNA polymerase RpoA/D/Rpb3-type" evidence="8">
    <location>
        <begin position="16"/>
        <end position="262"/>
    </location>
</feature>
<dbReference type="InterPro" id="IPR050518">
    <property type="entry name" value="Rpo3/RPB3_RNA_Pol_subunit"/>
</dbReference>
<dbReference type="JaponicusDB" id="SJAG_02506">
    <property type="gene designation" value="rpb3"/>
</dbReference>
<dbReference type="InterPro" id="IPR011263">
    <property type="entry name" value="DNA-dir_RNA_pol_RpoA/D/Rpb3"/>
</dbReference>
<dbReference type="SUPFAM" id="SSF55257">
    <property type="entry name" value="RBP11-like subunits of RNA polymerase"/>
    <property type="match status" value="1"/>
</dbReference>
<dbReference type="GO" id="GO:0003677">
    <property type="term" value="F:DNA binding"/>
    <property type="evidence" value="ECO:0007669"/>
    <property type="project" value="EnsemblFungi"/>
</dbReference>
<comment type="similarity">
    <text evidence="6">Belongs to the archaeal Rpo3/eukaryotic RPB3 RNA polymerase subunit family.</text>
</comment>
<name>B6K2N9_SCHJY</name>
<dbReference type="PANTHER" id="PTHR11800:SF2">
    <property type="entry name" value="DNA-DIRECTED RNA POLYMERASE II SUBUNIT RPB3"/>
    <property type="match status" value="1"/>
</dbReference>
<reference evidence="9 11" key="1">
    <citation type="journal article" date="2011" name="Science">
        <title>Comparative functional genomics of the fission yeasts.</title>
        <authorList>
            <person name="Rhind N."/>
            <person name="Chen Z."/>
            <person name="Yassour M."/>
            <person name="Thompson D.A."/>
            <person name="Haas B.J."/>
            <person name="Habib N."/>
            <person name="Wapinski I."/>
            <person name="Roy S."/>
            <person name="Lin M.F."/>
            <person name="Heiman D.I."/>
            <person name="Young S.K."/>
            <person name="Furuya K."/>
            <person name="Guo Y."/>
            <person name="Pidoux A."/>
            <person name="Chen H.M."/>
            <person name="Robbertse B."/>
            <person name="Goldberg J.M."/>
            <person name="Aoki K."/>
            <person name="Bayne E.H."/>
            <person name="Berlin A.M."/>
            <person name="Desjardins C.A."/>
            <person name="Dobbs E."/>
            <person name="Dukaj L."/>
            <person name="Fan L."/>
            <person name="FitzGerald M.G."/>
            <person name="French C."/>
            <person name="Gujja S."/>
            <person name="Hansen K."/>
            <person name="Keifenheim D."/>
            <person name="Levin J.Z."/>
            <person name="Mosher R.A."/>
            <person name="Mueller C.A."/>
            <person name="Pfiffner J."/>
            <person name="Priest M."/>
            <person name="Russ C."/>
            <person name="Smialowska A."/>
            <person name="Swoboda P."/>
            <person name="Sykes S.M."/>
            <person name="Vaughn M."/>
            <person name="Vengrova S."/>
            <person name="Yoder R."/>
            <person name="Zeng Q."/>
            <person name="Allshire R."/>
            <person name="Baulcombe D."/>
            <person name="Birren B.W."/>
            <person name="Brown W."/>
            <person name="Ekwall K."/>
            <person name="Kellis M."/>
            <person name="Leatherwood J."/>
            <person name="Levin H."/>
            <person name="Margalit H."/>
            <person name="Martienssen R."/>
            <person name="Nieduszynski C.A."/>
            <person name="Spatafora J.W."/>
            <person name="Friedman N."/>
            <person name="Dalgaard J.Z."/>
            <person name="Baumann P."/>
            <person name="Niki H."/>
            <person name="Regev A."/>
            <person name="Nusbaum C."/>
        </authorList>
    </citation>
    <scope>NUCLEOTIDE SEQUENCE [LARGE SCALE GENOMIC DNA]</scope>
    <source>
        <strain evidence="11">yFS275 / FY16936</strain>
    </source>
</reference>
<dbReference type="STRING" id="402676.B6K2N9"/>
<evidence type="ECO:0000256" key="3">
    <source>
        <dbReference type="ARBA" id="ARBA00022478"/>
    </source>
</evidence>
<evidence type="ECO:0000313" key="10">
    <source>
        <dbReference type="JaponicusDB" id="SJAG_02506"/>
    </source>
</evidence>
<dbReference type="Pfam" id="PF01000">
    <property type="entry name" value="RNA_pol_A_bac"/>
    <property type="match status" value="1"/>
</dbReference>
<dbReference type="Pfam" id="PF01193">
    <property type="entry name" value="RNA_pol_L"/>
    <property type="match status" value="1"/>
</dbReference>
<dbReference type="InterPro" id="IPR022842">
    <property type="entry name" value="RNAP_Rpo3/Rpb3/RPAC1"/>
</dbReference>
<keyword evidence="3" id="KW-0240">DNA-directed RNA polymerase</keyword>
<evidence type="ECO:0000256" key="2">
    <source>
        <dbReference type="ARBA" id="ARBA00011730"/>
    </source>
</evidence>